<name>A0A0H5NJA3_NOCFR</name>
<accession>A0A0H5NJA3</accession>
<feature type="domain" description="NAD-dependent epimerase/dehydratase" evidence="3">
    <location>
        <begin position="5"/>
        <end position="242"/>
    </location>
</feature>
<reference evidence="5" key="1">
    <citation type="submission" date="2015-03" db="EMBL/GenBank/DDBJ databases">
        <authorList>
            <consortium name="Pathogen Informatics"/>
        </authorList>
    </citation>
    <scope>NUCLEOTIDE SEQUENCE [LARGE SCALE GENOMIC DNA]</scope>
    <source>
        <strain evidence="5">NCTC11134</strain>
    </source>
</reference>
<dbReference type="InterPro" id="IPR001509">
    <property type="entry name" value="Epimerase_deHydtase"/>
</dbReference>
<evidence type="ECO:0000313" key="5">
    <source>
        <dbReference type="Proteomes" id="UP000057820"/>
    </source>
</evidence>
<dbReference type="GO" id="GO:0003978">
    <property type="term" value="F:UDP-glucose 4-epimerase activity"/>
    <property type="evidence" value="ECO:0007669"/>
    <property type="project" value="UniProtKB-EC"/>
</dbReference>
<dbReference type="SUPFAM" id="SSF51735">
    <property type="entry name" value="NAD(P)-binding Rossmann-fold domains"/>
    <property type="match status" value="1"/>
</dbReference>
<comment type="similarity">
    <text evidence="2">Belongs to the NAD(P)-dependent epimerase/dehydratase family. Dihydroflavonol-4-reductase subfamily.</text>
</comment>
<evidence type="ECO:0000256" key="2">
    <source>
        <dbReference type="ARBA" id="ARBA00023445"/>
    </source>
</evidence>
<gene>
    <name evidence="4" type="primary">galE_2</name>
    <name evidence="4" type="ORF">ERS450000_01411</name>
</gene>
<dbReference type="PANTHER" id="PTHR10366:SF564">
    <property type="entry name" value="STEROL-4-ALPHA-CARBOXYLATE 3-DEHYDROGENASE, DECARBOXYLATING"/>
    <property type="match status" value="1"/>
</dbReference>
<dbReference type="Gene3D" id="3.40.50.720">
    <property type="entry name" value="NAD(P)-binding Rossmann-like Domain"/>
    <property type="match status" value="1"/>
</dbReference>
<evidence type="ECO:0000256" key="1">
    <source>
        <dbReference type="ARBA" id="ARBA00023002"/>
    </source>
</evidence>
<proteinExistence type="inferred from homology"/>
<dbReference type="Pfam" id="PF01370">
    <property type="entry name" value="Epimerase"/>
    <property type="match status" value="1"/>
</dbReference>
<keyword evidence="4" id="KW-0413">Isomerase</keyword>
<dbReference type="EC" id="5.1.3.2" evidence="4"/>
<dbReference type="FunFam" id="3.40.50.720:FF:000336">
    <property type="entry name" value="Aldehyde reductase"/>
    <property type="match status" value="1"/>
</dbReference>
<dbReference type="Proteomes" id="UP000057820">
    <property type="component" value="Chromosome 1"/>
</dbReference>
<dbReference type="KEGG" id="nfr:ERS450000_01411"/>
<evidence type="ECO:0000259" key="3">
    <source>
        <dbReference type="Pfam" id="PF01370"/>
    </source>
</evidence>
<dbReference type="GO" id="GO:0016616">
    <property type="term" value="F:oxidoreductase activity, acting on the CH-OH group of donors, NAD or NADP as acceptor"/>
    <property type="evidence" value="ECO:0007669"/>
    <property type="project" value="TreeGrafter"/>
</dbReference>
<dbReference type="AlphaFoldDB" id="A0A0H5NJA3"/>
<dbReference type="InterPro" id="IPR050425">
    <property type="entry name" value="NAD(P)_dehydrat-like"/>
</dbReference>
<evidence type="ECO:0000313" key="4">
    <source>
        <dbReference type="EMBL" id="CRY75583.1"/>
    </source>
</evidence>
<sequence length="358" mass="38012">MNTRVLVTGATGFVAGHVIAELLAHGHPVRATVRDLADTGKRAHLVELARRLDGDLEFASADLGADTGWAAAVAGCAAVLHVASPFPATPPKDERELIEPAVQGTLRVLRAAVDADVRRVVLTSSVAAIAYGHGNDAVRTEADWSVVDRVPAYQKSKTLAERAAWDFVAALPDERGLELVALNPGMILGPLLTAATSTSHEPVRKLLAREVPGSVRTGWTPVDVRDLAVAHRLALETPAAAGNRYICAAPPLWMGELARMLADEYNPRGYRVPTRVLPNWLIRALALVDGTVRLTVPVLGRTENVSAAKAEADLGWRMRPVRDTVLDTAESLIAHGLVPTPAAAPASPRRTRPAPASA</sequence>
<protein>
    <submittedName>
        <fullName evidence="4">UDP-glucose 4-epimerase</fullName>
        <ecNumber evidence="4">5.1.3.2</ecNumber>
    </submittedName>
</protein>
<dbReference type="InterPro" id="IPR036291">
    <property type="entry name" value="NAD(P)-bd_dom_sf"/>
</dbReference>
<dbReference type="PANTHER" id="PTHR10366">
    <property type="entry name" value="NAD DEPENDENT EPIMERASE/DEHYDRATASE"/>
    <property type="match status" value="1"/>
</dbReference>
<organism evidence="4 5">
    <name type="scientific">Nocardia farcinica</name>
    <dbReference type="NCBI Taxonomy" id="37329"/>
    <lineage>
        <taxon>Bacteria</taxon>
        <taxon>Bacillati</taxon>
        <taxon>Actinomycetota</taxon>
        <taxon>Actinomycetes</taxon>
        <taxon>Mycobacteriales</taxon>
        <taxon>Nocardiaceae</taxon>
        <taxon>Nocardia</taxon>
    </lineage>
</organism>
<dbReference type="EMBL" id="LN868938">
    <property type="protein sequence ID" value="CRY75583.1"/>
    <property type="molecule type" value="Genomic_DNA"/>
</dbReference>
<dbReference type="RefSeq" id="WP_060593335.1">
    <property type="nucleotide sequence ID" value="NZ_CP031418.1"/>
</dbReference>
<keyword evidence="1" id="KW-0560">Oxidoreductase</keyword>